<organism evidence="5 6">
    <name type="scientific">Klebsormidium nitens</name>
    <name type="common">Green alga</name>
    <name type="synonym">Ulothrix nitens</name>
    <dbReference type="NCBI Taxonomy" id="105231"/>
    <lineage>
        <taxon>Eukaryota</taxon>
        <taxon>Viridiplantae</taxon>
        <taxon>Streptophyta</taxon>
        <taxon>Klebsormidiophyceae</taxon>
        <taxon>Klebsormidiales</taxon>
        <taxon>Klebsormidiaceae</taxon>
        <taxon>Klebsormidium</taxon>
    </lineage>
</organism>
<keyword evidence="2" id="KW-0677">Repeat</keyword>
<gene>
    <name evidence="5" type="ORF">KFL_003840100</name>
</gene>
<protein>
    <submittedName>
        <fullName evidence="5">Uncharacterized protein</fullName>
    </submittedName>
</protein>
<evidence type="ECO:0000313" key="6">
    <source>
        <dbReference type="Proteomes" id="UP000054558"/>
    </source>
</evidence>
<dbReference type="InterPro" id="IPR036322">
    <property type="entry name" value="WD40_repeat_dom_sf"/>
</dbReference>
<dbReference type="InterPro" id="IPR019775">
    <property type="entry name" value="WD40_repeat_CS"/>
</dbReference>
<dbReference type="PROSITE" id="PS00678">
    <property type="entry name" value="WD_REPEATS_1"/>
    <property type="match status" value="1"/>
</dbReference>
<feature type="region of interest" description="Disordered" evidence="4">
    <location>
        <begin position="103"/>
        <end position="122"/>
    </location>
</feature>
<dbReference type="Proteomes" id="UP000054558">
    <property type="component" value="Unassembled WGS sequence"/>
</dbReference>
<dbReference type="PANTHER" id="PTHR19855:SF25">
    <property type="match status" value="1"/>
</dbReference>
<accession>A0A1Y1IEL8</accession>
<dbReference type="SMART" id="SM00320">
    <property type="entry name" value="WD40"/>
    <property type="match status" value="3"/>
</dbReference>
<feature type="compositionally biased region" description="Pro residues" evidence="4">
    <location>
        <begin position="79"/>
        <end position="90"/>
    </location>
</feature>
<dbReference type="Pfam" id="PF00400">
    <property type="entry name" value="WD40"/>
    <property type="match status" value="2"/>
</dbReference>
<feature type="region of interest" description="Disordered" evidence="4">
    <location>
        <begin position="72"/>
        <end position="95"/>
    </location>
</feature>
<dbReference type="Gene3D" id="2.130.10.10">
    <property type="entry name" value="YVTN repeat-like/Quinoprotein amine dehydrogenase"/>
    <property type="match status" value="1"/>
</dbReference>
<dbReference type="SUPFAM" id="SSF50978">
    <property type="entry name" value="WD40 repeat-like"/>
    <property type="match status" value="1"/>
</dbReference>
<evidence type="ECO:0000313" key="5">
    <source>
        <dbReference type="EMBL" id="GAQ87879.1"/>
    </source>
</evidence>
<dbReference type="EMBL" id="DF237333">
    <property type="protein sequence ID" value="GAQ87879.1"/>
    <property type="molecule type" value="Genomic_DNA"/>
</dbReference>
<dbReference type="OrthoDB" id="2096344at2759"/>
<dbReference type="PROSITE" id="PS50082">
    <property type="entry name" value="WD_REPEATS_2"/>
    <property type="match status" value="2"/>
</dbReference>
<feature type="repeat" description="WD" evidence="3">
    <location>
        <begin position="426"/>
        <end position="452"/>
    </location>
</feature>
<reference evidence="5 6" key="1">
    <citation type="journal article" date="2014" name="Nat. Commun.">
        <title>Klebsormidium flaccidum genome reveals primary factors for plant terrestrial adaptation.</title>
        <authorList>
            <person name="Hori K."/>
            <person name="Maruyama F."/>
            <person name="Fujisawa T."/>
            <person name="Togashi T."/>
            <person name="Yamamoto N."/>
            <person name="Seo M."/>
            <person name="Sato S."/>
            <person name="Yamada T."/>
            <person name="Mori H."/>
            <person name="Tajima N."/>
            <person name="Moriyama T."/>
            <person name="Ikeuchi M."/>
            <person name="Watanabe M."/>
            <person name="Wada H."/>
            <person name="Kobayashi K."/>
            <person name="Saito M."/>
            <person name="Masuda T."/>
            <person name="Sasaki-Sekimoto Y."/>
            <person name="Mashiguchi K."/>
            <person name="Awai K."/>
            <person name="Shimojima M."/>
            <person name="Masuda S."/>
            <person name="Iwai M."/>
            <person name="Nobusawa T."/>
            <person name="Narise T."/>
            <person name="Kondo S."/>
            <person name="Saito H."/>
            <person name="Sato R."/>
            <person name="Murakawa M."/>
            <person name="Ihara Y."/>
            <person name="Oshima-Yamada Y."/>
            <person name="Ohtaka K."/>
            <person name="Satoh M."/>
            <person name="Sonobe K."/>
            <person name="Ishii M."/>
            <person name="Ohtani R."/>
            <person name="Kanamori-Sato M."/>
            <person name="Honoki R."/>
            <person name="Miyazaki D."/>
            <person name="Mochizuki H."/>
            <person name="Umetsu J."/>
            <person name="Higashi K."/>
            <person name="Shibata D."/>
            <person name="Kamiya Y."/>
            <person name="Sato N."/>
            <person name="Nakamura Y."/>
            <person name="Tabata S."/>
            <person name="Ida S."/>
            <person name="Kurokawa K."/>
            <person name="Ohta H."/>
        </authorList>
    </citation>
    <scope>NUCLEOTIDE SEQUENCE [LARGE SCALE GENOMIC DNA]</scope>
    <source>
        <strain evidence="5 6">NIES-2285</strain>
    </source>
</reference>
<evidence type="ECO:0000256" key="3">
    <source>
        <dbReference type="PROSITE-ProRule" id="PRU00221"/>
    </source>
</evidence>
<evidence type="ECO:0000256" key="1">
    <source>
        <dbReference type="ARBA" id="ARBA00022574"/>
    </source>
</evidence>
<dbReference type="InterPro" id="IPR001680">
    <property type="entry name" value="WD40_rpt"/>
</dbReference>
<dbReference type="PROSITE" id="PS50294">
    <property type="entry name" value="WD_REPEATS_REGION"/>
    <property type="match status" value="1"/>
</dbReference>
<keyword evidence="6" id="KW-1185">Reference proteome</keyword>
<sequence length="535" mass="56495">MPGVVQIPVEPQVGRNAIRIELDASELGETLRLLTLAVKAFEDQAGAPVTAEPQPAPQAIPFLTQIPVSRLASPAQRAPTPPANHQPAPPSQSFTAQPIQSFAAPPQSVAPPPISYSQPESSEASSFSFPAVVSPHAQGHSFPPANQQFQKPAEPAPAALNGVVSGAVKQIPPQASPWKRCWVTAAEEHNRHPVTAMLYSSSYQGLADGDGHAGWLVSASNRLLNLWECNAGGGVAGEPSLQVMHSQATDYQVLGLDRDPQHQLLVSAAQHHQGSLCVTLHSLSGDNFFAYKGLIRVTDPAKALSLSQNHKQAGVVGLPLMHLASLNPHGGPLKTSVITTVATDVYVYDITKAAGTAGPLPTLTKATWRAHEGQITAVHRSAFGISLLTAASNGNIRIWDLRAKPSAPATQFQHGRSLVTGLDLLDPNRLASTSADGTICLWDIRGAASATQTLTPDQKPVTRLSASPLKDALAITTGRGLYCLELSETSDSPPACCPLSPLPPVGPSLGLRWNERTGEIYVSNPDGTITVYHRK</sequence>
<name>A0A1Y1IEL8_KLENI</name>
<evidence type="ECO:0000256" key="4">
    <source>
        <dbReference type="SAM" id="MobiDB-lite"/>
    </source>
</evidence>
<dbReference type="AlphaFoldDB" id="A0A1Y1IEL8"/>
<dbReference type="PANTHER" id="PTHR19855">
    <property type="entry name" value="WD40 REPEAT PROTEIN 12, 37"/>
    <property type="match status" value="1"/>
</dbReference>
<proteinExistence type="predicted"/>
<dbReference type="STRING" id="105231.A0A1Y1IEL8"/>
<dbReference type="InterPro" id="IPR015943">
    <property type="entry name" value="WD40/YVTN_repeat-like_dom_sf"/>
</dbReference>
<dbReference type="OMA" id="PREWANK"/>
<keyword evidence="1 3" id="KW-0853">WD repeat</keyword>
<evidence type="ECO:0000256" key="2">
    <source>
        <dbReference type="ARBA" id="ARBA00022737"/>
    </source>
</evidence>
<feature type="repeat" description="WD" evidence="3">
    <location>
        <begin position="368"/>
        <end position="402"/>
    </location>
</feature>